<dbReference type="RefSeq" id="WP_255968495.1">
    <property type="nucleotide sequence ID" value="NZ_JANFQF010000008.1"/>
</dbReference>
<comment type="caution">
    <text evidence="1">The sequence shown here is derived from an EMBL/GenBank/DDBJ whole genome shotgun (WGS) entry which is preliminary data.</text>
</comment>
<reference evidence="1 2" key="1">
    <citation type="submission" date="2022-07" db="EMBL/GenBank/DDBJ databases">
        <title>Degradation activity of malathion, p-nitrophenol and potential low-temperature adaptation strategy of Rhodococcus sp. FXJ9.536.</title>
        <authorList>
            <person name="Huang J."/>
            <person name="Huang Y."/>
        </authorList>
    </citation>
    <scope>NUCLEOTIDE SEQUENCE [LARGE SCALE GENOMIC DNA]</scope>
    <source>
        <strain evidence="1 2">FXJ9.536</strain>
    </source>
</reference>
<dbReference type="Proteomes" id="UP001524501">
    <property type="component" value="Unassembled WGS sequence"/>
</dbReference>
<sequence length="84" mass="8809">MTIWHTTTGSVSGPGAEEILAQFGDDAFYRPDSNLRPDALGRVLVNGGERTAALLLTVGNGPAPDEDQAARALRRAGLSTDEEA</sequence>
<organism evidence="1 2">
    <name type="scientific">Rhodococcus tibetensis</name>
    <dbReference type="NCBI Taxonomy" id="2965064"/>
    <lineage>
        <taxon>Bacteria</taxon>
        <taxon>Bacillati</taxon>
        <taxon>Actinomycetota</taxon>
        <taxon>Actinomycetes</taxon>
        <taxon>Mycobacteriales</taxon>
        <taxon>Nocardiaceae</taxon>
        <taxon>Rhodococcus</taxon>
    </lineage>
</organism>
<accession>A0ABT1QCA8</accession>
<name>A0ABT1QCA8_9NOCA</name>
<proteinExistence type="predicted"/>
<gene>
    <name evidence="1" type="ORF">NOF53_12120</name>
</gene>
<dbReference type="EMBL" id="JANFQF010000008">
    <property type="protein sequence ID" value="MCQ4119909.1"/>
    <property type="molecule type" value="Genomic_DNA"/>
</dbReference>
<evidence type="ECO:0000313" key="1">
    <source>
        <dbReference type="EMBL" id="MCQ4119909.1"/>
    </source>
</evidence>
<protein>
    <submittedName>
        <fullName evidence="1">Uncharacterized protein</fullName>
    </submittedName>
</protein>
<evidence type="ECO:0000313" key="2">
    <source>
        <dbReference type="Proteomes" id="UP001524501"/>
    </source>
</evidence>
<keyword evidence="2" id="KW-1185">Reference proteome</keyword>